<accession>A0A8J4TMC4</accession>
<dbReference type="InterPro" id="IPR021109">
    <property type="entry name" value="Peptidase_aspartic_dom_sf"/>
</dbReference>
<dbReference type="AlphaFoldDB" id="A0A8J4TMC4"/>
<protein>
    <recommendedName>
        <fullName evidence="3">Peptidase A2 domain-containing protein</fullName>
    </recommendedName>
</protein>
<dbReference type="SUPFAM" id="SSF50630">
    <property type="entry name" value="Acid proteases"/>
    <property type="match status" value="1"/>
</dbReference>
<dbReference type="OrthoDB" id="6284779at2759"/>
<dbReference type="Proteomes" id="UP000748531">
    <property type="component" value="Unassembled WGS sequence"/>
</dbReference>
<gene>
    <name evidence="1" type="ORF">PHET_04336</name>
</gene>
<reference evidence="1" key="1">
    <citation type="submission" date="2019-05" db="EMBL/GenBank/DDBJ databases">
        <title>Annotation for the trematode Paragonimus heterotremus.</title>
        <authorList>
            <person name="Choi Y.-J."/>
        </authorList>
    </citation>
    <scope>NUCLEOTIDE SEQUENCE</scope>
    <source>
        <strain evidence="1">LC</strain>
    </source>
</reference>
<evidence type="ECO:0008006" key="3">
    <source>
        <dbReference type="Google" id="ProtNLM"/>
    </source>
</evidence>
<name>A0A8J4TMC4_9TREM</name>
<proteinExistence type="predicted"/>
<sequence length="77" mass="9009">MPPKFFLRKSKAVIATSKIDEKSKREYVTLCINGVRTRLKLDTASDITLIFRDTWQKRGRPPLLLTHQWLETPRAEP</sequence>
<evidence type="ECO:0000313" key="1">
    <source>
        <dbReference type="EMBL" id="KAF5402239.1"/>
    </source>
</evidence>
<comment type="caution">
    <text evidence="1">The sequence shown here is derived from an EMBL/GenBank/DDBJ whole genome shotgun (WGS) entry which is preliminary data.</text>
</comment>
<keyword evidence="2" id="KW-1185">Reference proteome</keyword>
<evidence type="ECO:0000313" key="2">
    <source>
        <dbReference type="Proteomes" id="UP000748531"/>
    </source>
</evidence>
<organism evidence="1 2">
    <name type="scientific">Paragonimus heterotremus</name>
    <dbReference type="NCBI Taxonomy" id="100268"/>
    <lineage>
        <taxon>Eukaryota</taxon>
        <taxon>Metazoa</taxon>
        <taxon>Spiralia</taxon>
        <taxon>Lophotrochozoa</taxon>
        <taxon>Platyhelminthes</taxon>
        <taxon>Trematoda</taxon>
        <taxon>Digenea</taxon>
        <taxon>Plagiorchiida</taxon>
        <taxon>Troglotremata</taxon>
        <taxon>Troglotrematidae</taxon>
        <taxon>Paragonimus</taxon>
    </lineage>
</organism>
<dbReference type="EMBL" id="LUCH01001937">
    <property type="protein sequence ID" value="KAF5402239.1"/>
    <property type="molecule type" value="Genomic_DNA"/>
</dbReference>